<dbReference type="Pfam" id="PF20233">
    <property type="entry name" value="DUF6590"/>
    <property type="match status" value="1"/>
</dbReference>
<feature type="region of interest" description="Disordered" evidence="1">
    <location>
        <begin position="362"/>
        <end position="454"/>
    </location>
</feature>
<feature type="domain" description="DUF6590" evidence="2">
    <location>
        <begin position="190"/>
        <end position="328"/>
    </location>
</feature>
<dbReference type="PANTHER" id="PTHR35391:SF5">
    <property type="entry name" value="DUF6590 DOMAIN-CONTAINING PROTEIN"/>
    <property type="match status" value="1"/>
</dbReference>
<feature type="region of interest" description="Disordered" evidence="1">
    <location>
        <begin position="46"/>
        <end position="131"/>
    </location>
</feature>
<accession>A0A1L7WKV9</accession>
<dbReference type="PANTHER" id="PTHR35391">
    <property type="entry name" value="C2H2-TYPE DOMAIN-CONTAINING PROTEIN-RELATED"/>
    <property type="match status" value="1"/>
</dbReference>
<evidence type="ECO:0000313" key="4">
    <source>
        <dbReference type="Proteomes" id="UP000184330"/>
    </source>
</evidence>
<sequence>MADISAGARRPKVGLHCISCLSIVGEHEQKLTSATGEIFWDWEKASAETTQVDPQPLIPIQESDDPVDELTTSLEDTTFDAPQEPQYPTQYGTRYSKGKEETTFDPPQEPQYQAQYDEPQEPQYKTQYSTQYSKGKTIATASAFGTSPTLSYSREKAAPSDEPRTTGRIRPQNTRRNRDLDKKYTIHKSKDFKFGQIFRVFWSEPKGGNGTEITEEAFGAKGESFGKIRPFLVIDSRKGHSICLPILTYGGQGCRKWGVHQEDHAVIFSSKHSPGLLDGELITKKAIRAEMSDPREKLDVASRLNYAKPYTVEHNVKVCFIGQVHRKFEQQVVDDYKLTNPPIADRPYTESSDENAARYASEGYDPSYHYDDPEDPDAPAQNYTTRRRGSKFQDDYEGATPRDLEQTEPVYDQEESTVPHPPWSEGQDYDYEAGEGSSEQPYDPEYHAHGHGHR</sequence>
<feature type="compositionally biased region" description="Basic and acidic residues" evidence="1">
    <location>
        <begin position="153"/>
        <end position="165"/>
    </location>
</feature>
<dbReference type="EMBL" id="FJOG01000003">
    <property type="protein sequence ID" value="CZR53409.1"/>
    <property type="molecule type" value="Genomic_DNA"/>
</dbReference>
<evidence type="ECO:0000313" key="3">
    <source>
        <dbReference type="EMBL" id="CZR53409.1"/>
    </source>
</evidence>
<evidence type="ECO:0000256" key="1">
    <source>
        <dbReference type="SAM" id="MobiDB-lite"/>
    </source>
</evidence>
<feature type="region of interest" description="Disordered" evidence="1">
    <location>
        <begin position="147"/>
        <end position="173"/>
    </location>
</feature>
<dbReference type="InterPro" id="IPR046497">
    <property type="entry name" value="DUF6590"/>
</dbReference>
<proteinExistence type="predicted"/>
<dbReference type="AlphaFoldDB" id="A0A1L7WKV9"/>
<evidence type="ECO:0000259" key="2">
    <source>
        <dbReference type="Pfam" id="PF20233"/>
    </source>
</evidence>
<keyword evidence="4" id="KW-1185">Reference proteome</keyword>
<dbReference type="OrthoDB" id="3559580at2759"/>
<reference evidence="3 4" key="1">
    <citation type="submission" date="2016-03" db="EMBL/GenBank/DDBJ databases">
        <authorList>
            <person name="Ploux O."/>
        </authorList>
    </citation>
    <scope>NUCLEOTIDE SEQUENCE [LARGE SCALE GENOMIC DNA]</scope>
    <source>
        <strain evidence="3 4">UAMH 11012</strain>
    </source>
</reference>
<name>A0A1L7WKV9_9HELO</name>
<protein>
    <recommendedName>
        <fullName evidence="2">DUF6590 domain-containing protein</fullName>
    </recommendedName>
</protein>
<dbReference type="Proteomes" id="UP000184330">
    <property type="component" value="Unassembled WGS sequence"/>
</dbReference>
<gene>
    <name evidence="3" type="ORF">PAC_03287</name>
</gene>
<organism evidence="3 4">
    <name type="scientific">Phialocephala subalpina</name>
    <dbReference type="NCBI Taxonomy" id="576137"/>
    <lineage>
        <taxon>Eukaryota</taxon>
        <taxon>Fungi</taxon>
        <taxon>Dikarya</taxon>
        <taxon>Ascomycota</taxon>
        <taxon>Pezizomycotina</taxon>
        <taxon>Leotiomycetes</taxon>
        <taxon>Helotiales</taxon>
        <taxon>Mollisiaceae</taxon>
        <taxon>Phialocephala</taxon>
        <taxon>Phialocephala fortinii species complex</taxon>
    </lineage>
</organism>